<sequence>MDKTESASSNSERHRIYFRQPQRVPPFDTAFVRASDTTSLKLLLSAAPEHCQIILFTDGTGTAYAMKRLFKRKFLLNSQALQLDLPTITLTGQVVYQFVRGGSVRDKLSRYFCAGPSYLHELAQTSVESDVLDMFCLGLDFHAVLRARERGRSIVFTEE</sequence>
<evidence type="ECO:0000313" key="1">
    <source>
        <dbReference type="EMBL" id="QYW04678.1"/>
    </source>
</evidence>
<evidence type="ECO:0000313" key="2">
    <source>
        <dbReference type="Proteomes" id="UP000827609"/>
    </source>
</evidence>
<organism evidence="1 2">
    <name type="scientific">Erwinia phage pEa_SNUABM_7</name>
    <dbReference type="NCBI Taxonomy" id="2866695"/>
    <lineage>
        <taxon>Viruses</taxon>
        <taxon>Duplodnaviria</taxon>
        <taxon>Heunggongvirae</taxon>
        <taxon>Uroviricota</taxon>
        <taxon>Caudoviricetes</taxon>
        <taxon>Snuvirus</taxon>
        <taxon>Snuvirus SNUABM7</taxon>
    </lineage>
</organism>
<protein>
    <submittedName>
        <fullName evidence="1">Uncharacterized protein</fullName>
    </submittedName>
</protein>
<dbReference type="EMBL" id="MZ475896">
    <property type="protein sequence ID" value="QYW04678.1"/>
    <property type="molecule type" value="Genomic_DNA"/>
</dbReference>
<keyword evidence="2" id="KW-1185">Reference proteome</keyword>
<accession>A0AAE8BP07</accession>
<gene>
    <name evidence="1" type="ORF">pEaSNUABM7_00010</name>
</gene>
<dbReference type="Proteomes" id="UP000827609">
    <property type="component" value="Segment"/>
</dbReference>
<name>A0AAE8BP07_9CAUD</name>
<reference evidence="1" key="1">
    <citation type="submission" date="2021-06" db="EMBL/GenBank/DDBJ databases">
        <title>Complete genome sequence of Erwinia phage pEa_SNUABM_7.</title>
        <authorList>
            <person name="Kim S.G."/>
            <person name="Park S.C."/>
        </authorList>
    </citation>
    <scope>NUCLEOTIDE SEQUENCE</scope>
</reference>
<proteinExistence type="predicted"/>